<keyword evidence="1" id="KW-0732">Signal</keyword>
<keyword evidence="3" id="KW-1185">Reference proteome</keyword>
<feature type="chain" id="PRO_5046232451" evidence="1">
    <location>
        <begin position="23"/>
        <end position="136"/>
    </location>
</feature>
<evidence type="ECO:0000313" key="2">
    <source>
        <dbReference type="EMBL" id="MCX2743844.1"/>
    </source>
</evidence>
<accession>A0ABT3RR35</accession>
<gene>
    <name evidence="2" type="ORF">OO013_08205</name>
</gene>
<sequence length="136" mass="15724">MFNIIILYISLLFFVSATVLQAQQDSTVHSNLTKKEIRNLKRKQFKQDGERLFLRLNNVFANLNTTFSFNKENSIVSIKYGLEDNLGLASNRSFLNTIFYYRFTPRSGIIAQYYGINRSRSSISKSEIVFLSDTLS</sequence>
<reference evidence="2 3" key="1">
    <citation type="submission" date="2022-11" db="EMBL/GenBank/DDBJ databases">
        <title>The characterization of three novel Bacteroidetes species and genomic analysis of their roles in tidal elemental geochemical cycles.</title>
        <authorList>
            <person name="Ma K."/>
        </authorList>
    </citation>
    <scope>NUCLEOTIDE SEQUENCE [LARGE SCALE GENOMIC DNA]</scope>
    <source>
        <strain evidence="2 3">M17</strain>
    </source>
</reference>
<evidence type="ECO:0000313" key="3">
    <source>
        <dbReference type="Proteomes" id="UP001209885"/>
    </source>
</evidence>
<dbReference type="RefSeq" id="WP_266056300.1">
    <property type="nucleotide sequence ID" value="NZ_JAPFQN010000005.1"/>
</dbReference>
<comment type="caution">
    <text evidence="2">The sequence shown here is derived from an EMBL/GenBank/DDBJ whole genome shotgun (WGS) entry which is preliminary data.</text>
</comment>
<feature type="signal peptide" evidence="1">
    <location>
        <begin position="1"/>
        <end position="22"/>
    </location>
</feature>
<protein>
    <submittedName>
        <fullName evidence="2">Uncharacterized protein</fullName>
    </submittedName>
</protein>
<dbReference type="Proteomes" id="UP001209885">
    <property type="component" value="Unassembled WGS sequence"/>
</dbReference>
<proteinExistence type="predicted"/>
<dbReference type="EMBL" id="JAPFQN010000005">
    <property type="protein sequence ID" value="MCX2743844.1"/>
    <property type="molecule type" value="Genomic_DNA"/>
</dbReference>
<organism evidence="2 3">
    <name type="scientific">Mangrovivirga halotolerans</name>
    <dbReference type="NCBI Taxonomy" id="2993936"/>
    <lineage>
        <taxon>Bacteria</taxon>
        <taxon>Pseudomonadati</taxon>
        <taxon>Bacteroidota</taxon>
        <taxon>Cytophagia</taxon>
        <taxon>Cytophagales</taxon>
        <taxon>Mangrovivirgaceae</taxon>
        <taxon>Mangrovivirga</taxon>
    </lineage>
</organism>
<name>A0ABT3RR35_9BACT</name>
<evidence type="ECO:0000256" key="1">
    <source>
        <dbReference type="SAM" id="SignalP"/>
    </source>
</evidence>